<dbReference type="SUPFAM" id="SSF56349">
    <property type="entry name" value="DNA breaking-rejoining enzymes"/>
    <property type="match status" value="1"/>
</dbReference>
<dbReference type="eggNOG" id="COG0582">
    <property type="taxonomic scope" value="Bacteria"/>
</dbReference>
<keyword evidence="3 5" id="KW-0238">DNA-binding</keyword>
<evidence type="ECO:0000256" key="2">
    <source>
        <dbReference type="ARBA" id="ARBA00022908"/>
    </source>
</evidence>
<dbReference type="HOGENOM" id="CLU_027562_17_7_6"/>
<evidence type="ECO:0000259" key="6">
    <source>
        <dbReference type="PROSITE" id="PS51898"/>
    </source>
</evidence>
<dbReference type="Gene3D" id="1.10.150.130">
    <property type="match status" value="1"/>
</dbReference>
<keyword evidence="2" id="KW-0229">DNA integration</keyword>
<dbReference type="Gene3D" id="1.10.443.10">
    <property type="entry name" value="Intergrase catalytic core"/>
    <property type="match status" value="1"/>
</dbReference>
<dbReference type="InterPro" id="IPR044068">
    <property type="entry name" value="CB"/>
</dbReference>
<dbReference type="GO" id="GO:0006310">
    <property type="term" value="P:DNA recombination"/>
    <property type="evidence" value="ECO:0007669"/>
    <property type="project" value="UniProtKB-KW"/>
</dbReference>
<evidence type="ECO:0000256" key="4">
    <source>
        <dbReference type="ARBA" id="ARBA00023172"/>
    </source>
</evidence>
<evidence type="ECO:0000256" key="3">
    <source>
        <dbReference type="ARBA" id="ARBA00023125"/>
    </source>
</evidence>
<dbReference type="CDD" id="cd00796">
    <property type="entry name" value="INT_Rci_Hp1_C"/>
    <property type="match status" value="1"/>
</dbReference>
<dbReference type="PANTHER" id="PTHR30349">
    <property type="entry name" value="PHAGE INTEGRASE-RELATED"/>
    <property type="match status" value="1"/>
</dbReference>
<dbReference type="InterPro" id="IPR013762">
    <property type="entry name" value="Integrase-like_cat_sf"/>
</dbReference>
<keyword evidence="9" id="KW-1185">Reference proteome</keyword>
<reference evidence="8 9" key="1">
    <citation type="submission" date="2011-06" db="EMBL/GenBank/DDBJ databases">
        <title>Genomic sequence of Methylobacter tundripaludum SV96.</title>
        <authorList>
            <consortium name="US DOE Joint Genome Institute"/>
            <person name="Lucas S."/>
            <person name="Han J."/>
            <person name="Lapidus A."/>
            <person name="Cheng J.-F."/>
            <person name="Goodwin L."/>
            <person name="Pitluck S."/>
            <person name="Held B."/>
            <person name="Detter J.C."/>
            <person name="Han C."/>
            <person name="Tapia R."/>
            <person name="Land M."/>
            <person name="Hauser L."/>
            <person name="Kyrpides N."/>
            <person name="Ivanova N."/>
            <person name="Ovchinnikova G."/>
            <person name="Pagani I."/>
            <person name="Klotz M.G."/>
            <person name="Dispirito A.A."/>
            <person name="Murrell J.C."/>
            <person name="Dunfield P."/>
            <person name="Kalyuzhnaya M.G."/>
            <person name="Svenning M."/>
            <person name="Trotsenko Y.A."/>
            <person name="Stein L.Y."/>
            <person name="Woyke T."/>
        </authorList>
    </citation>
    <scope>NUCLEOTIDE SEQUENCE [LARGE SCALE GENOMIC DNA]</scope>
    <source>
        <strain evidence="9">ATCC BAA-1195 / DSM 17260 / SV96</strain>
    </source>
</reference>
<dbReference type="PANTHER" id="PTHR30349:SF64">
    <property type="entry name" value="PROPHAGE INTEGRASE INTD-RELATED"/>
    <property type="match status" value="1"/>
</dbReference>
<dbReference type="PROSITE" id="PS51898">
    <property type="entry name" value="TYR_RECOMBINASE"/>
    <property type="match status" value="1"/>
</dbReference>
<dbReference type="Pfam" id="PF00589">
    <property type="entry name" value="Phage_integrase"/>
    <property type="match status" value="1"/>
</dbReference>
<dbReference type="OrthoDB" id="9795573at2"/>
<evidence type="ECO:0000313" key="8">
    <source>
        <dbReference type="EMBL" id="EGW20654.1"/>
    </source>
</evidence>
<dbReference type="EMBL" id="JH109153">
    <property type="protein sequence ID" value="EGW20654.1"/>
    <property type="molecule type" value="Genomic_DNA"/>
</dbReference>
<dbReference type="InterPro" id="IPR011010">
    <property type="entry name" value="DNA_brk_join_enz"/>
</dbReference>
<comment type="similarity">
    <text evidence="1">Belongs to the 'phage' integrase family.</text>
</comment>
<dbReference type="PROSITE" id="PS51900">
    <property type="entry name" value="CB"/>
    <property type="match status" value="1"/>
</dbReference>
<dbReference type="Proteomes" id="UP000004664">
    <property type="component" value="Unassembled WGS sequence"/>
</dbReference>
<dbReference type="GO" id="GO:0015074">
    <property type="term" value="P:DNA integration"/>
    <property type="evidence" value="ECO:0007669"/>
    <property type="project" value="UniProtKB-KW"/>
</dbReference>
<dbReference type="AlphaFoldDB" id="G3J0D2"/>
<proteinExistence type="inferred from homology"/>
<gene>
    <name evidence="8" type="ORF">Mettu_3802</name>
</gene>
<accession>G3J0D2</accession>
<keyword evidence="4" id="KW-0233">DNA recombination</keyword>
<evidence type="ECO:0000256" key="1">
    <source>
        <dbReference type="ARBA" id="ARBA00008857"/>
    </source>
</evidence>
<feature type="domain" description="Tyr recombinase" evidence="6">
    <location>
        <begin position="155"/>
        <end position="323"/>
    </location>
</feature>
<dbReference type="InterPro" id="IPR002104">
    <property type="entry name" value="Integrase_catalytic"/>
</dbReference>
<evidence type="ECO:0000313" key="9">
    <source>
        <dbReference type="Proteomes" id="UP000004664"/>
    </source>
</evidence>
<dbReference type="InterPro" id="IPR010998">
    <property type="entry name" value="Integrase_recombinase_N"/>
</dbReference>
<dbReference type="InterPro" id="IPR050090">
    <property type="entry name" value="Tyrosine_recombinase_XerCD"/>
</dbReference>
<evidence type="ECO:0000259" key="7">
    <source>
        <dbReference type="PROSITE" id="PS51900"/>
    </source>
</evidence>
<protein>
    <submittedName>
        <fullName evidence="8">Integrase family protein</fullName>
    </submittedName>
</protein>
<organism evidence="8 9">
    <name type="scientific">Methylobacter tundripaludum (strain ATCC BAA-1195 / DSM 17260 / SV96)</name>
    <dbReference type="NCBI Taxonomy" id="697282"/>
    <lineage>
        <taxon>Bacteria</taxon>
        <taxon>Pseudomonadati</taxon>
        <taxon>Pseudomonadota</taxon>
        <taxon>Gammaproteobacteria</taxon>
        <taxon>Methylococcales</taxon>
        <taxon>Methylococcaceae</taxon>
        <taxon>Methylobacter</taxon>
    </lineage>
</organism>
<dbReference type="GO" id="GO:0003677">
    <property type="term" value="F:DNA binding"/>
    <property type="evidence" value="ECO:0007669"/>
    <property type="project" value="UniProtKB-UniRule"/>
</dbReference>
<feature type="domain" description="Core-binding (CB)" evidence="7">
    <location>
        <begin position="57"/>
        <end position="135"/>
    </location>
</feature>
<dbReference type="STRING" id="697282.Mettu_3802"/>
<sequence>MSIYKRKDTWWIQFTAPDGRRIQQTAGTQLKDEAQELHDRLKADAWRVKYLGAKPRYFWKDAVIRWLTEQGHKKSIETDKVHLRWLDKHLSDVYLDEINKLKIDLIKNARLADGVSNSTVNRLLSILRAILNRAKDDWEWIDSVPGFRFLPEPAGRVRWITRDESVRLIEELPEHLKFMVRFALATGLRESNVTHLQWSQIDIQRRCAWVLADQAKAGKAIAVPLNDDALDVIASQVGKHDVRVFTYKGNVVNDGNTKSFRKALKRAGIDDFRWHDLRHTWASWHVQSGTPLHVLKELGGWADISMVLRYAHLSSAHLEEYAGNSSFRLEASCDKLTTSG</sequence>
<evidence type="ECO:0000256" key="5">
    <source>
        <dbReference type="PROSITE-ProRule" id="PRU01248"/>
    </source>
</evidence>
<name>G3J0D2_METTV</name>
<dbReference type="RefSeq" id="WP_006893013.1">
    <property type="nucleotide sequence ID" value="NZ_JH109153.1"/>
</dbReference>